<comment type="similarity">
    <text evidence="1">Belongs to the peptidase C48 family.</text>
</comment>
<evidence type="ECO:0000256" key="3">
    <source>
        <dbReference type="ARBA" id="ARBA00022801"/>
    </source>
</evidence>
<reference evidence="5" key="1">
    <citation type="submission" date="2023-02" db="EMBL/GenBank/DDBJ databases">
        <title>Genome of toxic invasive species Heracleum sosnowskyi carries increased number of genes despite the absence of recent whole-genome duplications.</title>
        <authorList>
            <person name="Schelkunov M."/>
            <person name="Shtratnikova V."/>
            <person name="Makarenko M."/>
            <person name="Klepikova A."/>
            <person name="Omelchenko D."/>
            <person name="Novikova G."/>
            <person name="Obukhova E."/>
            <person name="Bogdanov V."/>
            <person name="Penin A."/>
            <person name="Logacheva M."/>
        </authorList>
    </citation>
    <scope>NUCLEOTIDE SEQUENCE</scope>
    <source>
        <strain evidence="5">Hsosn_3</strain>
        <tissue evidence="5">Leaf</tissue>
    </source>
</reference>
<dbReference type="GO" id="GO:0006508">
    <property type="term" value="P:proteolysis"/>
    <property type="evidence" value="ECO:0007669"/>
    <property type="project" value="UniProtKB-KW"/>
</dbReference>
<keyword evidence="2" id="KW-0645">Protease</keyword>
<dbReference type="EMBL" id="JAUIZM010000007">
    <property type="protein sequence ID" value="KAK1372915.1"/>
    <property type="molecule type" value="Genomic_DNA"/>
</dbReference>
<evidence type="ECO:0000256" key="2">
    <source>
        <dbReference type="ARBA" id="ARBA00022670"/>
    </source>
</evidence>
<dbReference type="AlphaFoldDB" id="A0AAD8MEK5"/>
<keyword evidence="3" id="KW-0378">Hydrolase</keyword>
<dbReference type="PANTHER" id="PTHR33018">
    <property type="entry name" value="OS10G0338966 PROTEIN-RELATED"/>
    <property type="match status" value="1"/>
</dbReference>
<evidence type="ECO:0000313" key="5">
    <source>
        <dbReference type="EMBL" id="KAK1372915.1"/>
    </source>
</evidence>
<dbReference type="PROSITE" id="PS50600">
    <property type="entry name" value="ULP_PROTEASE"/>
    <property type="match status" value="1"/>
</dbReference>
<accession>A0AAD8MEK5</accession>
<evidence type="ECO:0000313" key="6">
    <source>
        <dbReference type="Proteomes" id="UP001237642"/>
    </source>
</evidence>
<sequence>MPSNGQHSSKPRSRKSGFAKAKHSNLSCYQMTNNTNNFSMRSVLEKDKLTGTPLASKGLVTHVKRTQTPLALLGDDTSLSEHCRSLRFLLNKRTSVSKDVVFKYVGTLCSELNENKFAFMLPSRLSILSKRDYQRANEAADYMKTILTANKEMHFILALYVQDNHWMLLLFSLKETVIYVFDSLKQARDIRLRTPVQTAFKLYTPQGGLKNNRKEFLIIHTEAQCPQQKGGTECGFFVMRYMHDIIMHS</sequence>
<dbReference type="InterPro" id="IPR003653">
    <property type="entry name" value="Peptidase_C48_C"/>
</dbReference>
<keyword evidence="6" id="KW-1185">Reference proteome</keyword>
<dbReference type="InterPro" id="IPR038765">
    <property type="entry name" value="Papain-like_cys_pep_sf"/>
</dbReference>
<protein>
    <recommendedName>
        <fullName evidence="4">Ubiquitin-like protease family profile domain-containing protein</fullName>
    </recommendedName>
</protein>
<comment type="caution">
    <text evidence="5">The sequence shown here is derived from an EMBL/GenBank/DDBJ whole genome shotgun (WGS) entry which is preliminary data.</text>
</comment>
<feature type="domain" description="Ubiquitin-like protease family profile" evidence="4">
    <location>
        <begin position="79"/>
        <end position="245"/>
    </location>
</feature>
<dbReference type="PANTHER" id="PTHR33018:SF34">
    <property type="entry name" value="OS02G0472350 PROTEIN"/>
    <property type="match status" value="1"/>
</dbReference>
<proteinExistence type="inferred from homology"/>
<dbReference type="Gene3D" id="3.40.395.10">
    <property type="entry name" value="Adenoviral Proteinase, Chain A"/>
    <property type="match status" value="1"/>
</dbReference>
<dbReference type="Pfam" id="PF02902">
    <property type="entry name" value="Peptidase_C48"/>
    <property type="match status" value="1"/>
</dbReference>
<evidence type="ECO:0000256" key="1">
    <source>
        <dbReference type="ARBA" id="ARBA00005234"/>
    </source>
</evidence>
<dbReference type="GO" id="GO:0008234">
    <property type="term" value="F:cysteine-type peptidase activity"/>
    <property type="evidence" value="ECO:0007669"/>
    <property type="project" value="InterPro"/>
</dbReference>
<dbReference type="SUPFAM" id="SSF54001">
    <property type="entry name" value="Cysteine proteinases"/>
    <property type="match status" value="1"/>
</dbReference>
<evidence type="ECO:0000259" key="4">
    <source>
        <dbReference type="PROSITE" id="PS50600"/>
    </source>
</evidence>
<gene>
    <name evidence="5" type="ORF">POM88_029108</name>
</gene>
<dbReference type="Proteomes" id="UP001237642">
    <property type="component" value="Unassembled WGS sequence"/>
</dbReference>
<name>A0AAD8MEK5_9APIA</name>
<organism evidence="5 6">
    <name type="scientific">Heracleum sosnowskyi</name>
    <dbReference type="NCBI Taxonomy" id="360622"/>
    <lineage>
        <taxon>Eukaryota</taxon>
        <taxon>Viridiplantae</taxon>
        <taxon>Streptophyta</taxon>
        <taxon>Embryophyta</taxon>
        <taxon>Tracheophyta</taxon>
        <taxon>Spermatophyta</taxon>
        <taxon>Magnoliopsida</taxon>
        <taxon>eudicotyledons</taxon>
        <taxon>Gunneridae</taxon>
        <taxon>Pentapetalae</taxon>
        <taxon>asterids</taxon>
        <taxon>campanulids</taxon>
        <taxon>Apiales</taxon>
        <taxon>Apiaceae</taxon>
        <taxon>Apioideae</taxon>
        <taxon>apioid superclade</taxon>
        <taxon>Tordylieae</taxon>
        <taxon>Tordyliinae</taxon>
        <taxon>Heracleum</taxon>
    </lineage>
</organism>
<reference evidence="5" key="2">
    <citation type="submission" date="2023-05" db="EMBL/GenBank/DDBJ databases">
        <authorList>
            <person name="Schelkunov M.I."/>
        </authorList>
    </citation>
    <scope>NUCLEOTIDE SEQUENCE</scope>
    <source>
        <strain evidence="5">Hsosn_3</strain>
        <tissue evidence="5">Leaf</tissue>
    </source>
</reference>